<dbReference type="EMBL" id="RPGO01000027">
    <property type="protein sequence ID" value="RZB29445.1"/>
    <property type="molecule type" value="Genomic_DNA"/>
</dbReference>
<proteinExistence type="predicted"/>
<name>A0A8B3S1T8_9EURY</name>
<organism evidence="1 2">
    <name type="scientific">Candidatus Argoarchaeum ethanivorans</name>
    <dbReference type="NCBI Taxonomy" id="2608793"/>
    <lineage>
        <taxon>Archaea</taxon>
        <taxon>Methanobacteriati</taxon>
        <taxon>Methanobacteriota</taxon>
        <taxon>Stenosarchaea group</taxon>
        <taxon>Methanomicrobia</taxon>
        <taxon>Methanosarcinales</taxon>
        <taxon>Methanosarcinales incertae sedis</taxon>
        <taxon>GOM Arc I cluster</taxon>
        <taxon>Candidatus Argoarchaeum</taxon>
    </lineage>
</organism>
<comment type="caution">
    <text evidence="1">The sequence shown here is derived from an EMBL/GenBank/DDBJ whole genome shotgun (WGS) entry which is preliminary data.</text>
</comment>
<dbReference type="AlphaFoldDB" id="A0A8B3S1T8"/>
<evidence type="ECO:0000313" key="2">
    <source>
        <dbReference type="Proteomes" id="UP000291831"/>
    </source>
</evidence>
<sequence>MTRKTPVDYTYCGSTNFISSRKILGIAEMVEQVKKGSR</sequence>
<gene>
    <name evidence="1" type="ORF">AEth_01173</name>
</gene>
<reference evidence="2" key="1">
    <citation type="submission" date="2019-01" db="EMBL/GenBank/DDBJ databases">
        <title>Anaerobic oxidation of ethane by archaea from a marine hydrocarbon seep.</title>
        <authorList>
            <person name="Musat F."/>
        </authorList>
    </citation>
    <scope>NUCLEOTIDE SEQUENCE [LARGE SCALE GENOMIC DNA]</scope>
</reference>
<accession>A0A8B3S1T8</accession>
<protein>
    <submittedName>
        <fullName evidence="1">Uncharacterized protein</fullName>
    </submittedName>
</protein>
<dbReference type="Proteomes" id="UP000291831">
    <property type="component" value="Unassembled WGS sequence"/>
</dbReference>
<evidence type="ECO:0000313" key="1">
    <source>
        <dbReference type="EMBL" id="RZB29445.1"/>
    </source>
</evidence>